<protein>
    <submittedName>
        <fullName evidence="2">Uncharacterized protein</fullName>
    </submittedName>
</protein>
<name>A0ABU3KC02_9BACT</name>
<proteinExistence type="predicted"/>
<accession>A0ABU3KC02</accession>
<organism evidence="2 3">
    <name type="scientific">Candidatus Nitronereus thalassa</name>
    <dbReference type="NCBI Taxonomy" id="3020898"/>
    <lineage>
        <taxon>Bacteria</taxon>
        <taxon>Pseudomonadati</taxon>
        <taxon>Nitrospirota</taxon>
        <taxon>Nitrospiria</taxon>
        <taxon>Nitrospirales</taxon>
        <taxon>Nitrospiraceae</taxon>
        <taxon>Candidatus Nitronereus</taxon>
    </lineage>
</organism>
<sequence>MFVLAKSMPVSLTKIPQIFFLILVGLSFLGSPSQSQAMPYFEDGFLGLTKKELHQKIGTPHAIRARKAALRIFSYYSPQDWEKYFSKLVSPENGEDVYTYEKNGIQVRYSFVYTPDLREQKDFPTLYVKRVEIEFTPAVPIETIPSLVKEFVPPTQPDAPVFRSNLWVLIFKGPPSQEATLLVKEHNKEQWDWSLAYQLFSLNGIPNYVTGQSPIDRLEFTIQSLPQIRKTRPYTHEPFLNPYSPEFAKRPTEPPKKQKSIPLPQYAD</sequence>
<dbReference type="EMBL" id="JAQOUE010000002">
    <property type="protein sequence ID" value="MDT7043950.1"/>
    <property type="molecule type" value="Genomic_DNA"/>
</dbReference>
<evidence type="ECO:0000313" key="2">
    <source>
        <dbReference type="EMBL" id="MDT7043950.1"/>
    </source>
</evidence>
<keyword evidence="3" id="KW-1185">Reference proteome</keyword>
<gene>
    <name evidence="2" type="ORF">PPG34_16480</name>
</gene>
<comment type="caution">
    <text evidence="2">The sequence shown here is derived from an EMBL/GenBank/DDBJ whole genome shotgun (WGS) entry which is preliminary data.</text>
</comment>
<dbReference type="Proteomes" id="UP001250932">
    <property type="component" value="Unassembled WGS sequence"/>
</dbReference>
<evidence type="ECO:0000313" key="3">
    <source>
        <dbReference type="Proteomes" id="UP001250932"/>
    </source>
</evidence>
<reference evidence="2 3" key="1">
    <citation type="journal article" date="2023" name="ISME J.">
        <title>Cultivation and genomic characterization of novel and ubiquitous marine nitrite-oxidizing bacteria from the Nitrospirales.</title>
        <authorList>
            <person name="Mueller A.J."/>
            <person name="Daebeler A."/>
            <person name="Herbold C.W."/>
            <person name="Kirkegaard R.H."/>
            <person name="Daims H."/>
        </authorList>
    </citation>
    <scope>NUCLEOTIDE SEQUENCE [LARGE SCALE GENOMIC DNA]</scope>
    <source>
        <strain evidence="2 3">EB</strain>
    </source>
</reference>
<feature type="region of interest" description="Disordered" evidence="1">
    <location>
        <begin position="235"/>
        <end position="268"/>
    </location>
</feature>
<feature type="compositionally biased region" description="Basic and acidic residues" evidence="1">
    <location>
        <begin position="247"/>
        <end position="256"/>
    </location>
</feature>
<evidence type="ECO:0000256" key="1">
    <source>
        <dbReference type="SAM" id="MobiDB-lite"/>
    </source>
</evidence>
<dbReference type="RefSeq" id="WP_313834536.1">
    <property type="nucleotide sequence ID" value="NZ_JAQOUE010000002.1"/>
</dbReference>